<feature type="domain" description="NAD-dependent epimerase/dehydratase" evidence="1">
    <location>
        <begin position="98"/>
        <end position="223"/>
    </location>
</feature>
<dbReference type="InterPro" id="IPR051783">
    <property type="entry name" value="NAD(P)-dependent_oxidoreduct"/>
</dbReference>
<organism evidence="2 3">
    <name type="scientific">Kitasatospora saccharophila</name>
    <dbReference type="NCBI Taxonomy" id="407973"/>
    <lineage>
        <taxon>Bacteria</taxon>
        <taxon>Bacillati</taxon>
        <taxon>Actinomycetota</taxon>
        <taxon>Actinomycetes</taxon>
        <taxon>Kitasatosporales</taxon>
        <taxon>Streptomycetaceae</taxon>
        <taxon>Kitasatospora</taxon>
    </lineage>
</organism>
<comment type="caution">
    <text evidence="2">The sequence shown here is derived from an EMBL/GenBank/DDBJ whole genome shotgun (WGS) entry which is preliminary data.</text>
</comment>
<proteinExistence type="predicted"/>
<gene>
    <name evidence="2" type="ORF">GCM10009759_07160</name>
</gene>
<dbReference type="InterPro" id="IPR001509">
    <property type="entry name" value="Epimerase_deHydtase"/>
</dbReference>
<dbReference type="EMBL" id="BAAANS010000003">
    <property type="protein sequence ID" value="GAA2086438.1"/>
    <property type="molecule type" value="Genomic_DNA"/>
</dbReference>
<keyword evidence="3" id="KW-1185">Reference proteome</keyword>
<dbReference type="SUPFAM" id="SSF51735">
    <property type="entry name" value="NAD(P)-binding Rossmann-fold domains"/>
    <property type="match status" value="1"/>
</dbReference>
<accession>A0ABN2W921</accession>
<dbReference type="PANTHER" id="PTHR48079:SF6">
    <property type="entry name" value="NAD(P)-BINDING DOMAIN-CONTAINING PROTEIN-RELATED"/>
    <property type="match status" value="1"/>
</dbReference>
<name>A0ABN2W921_9ACTN</name>
<dbReference type="Pfam" id="PF01370">
    <property type="entry name" value="Epimerase"/>
    <property type="match status" value="1"/>
</dbReference>
<dbReference type="InterPro" id="IPR036291">
    <property type="entry name" value="NAD(P)-bd_dom_sf"/>
</dbReference>
<dbReference type="RefSeq" id="WP_344550224.1">
    <property type="nucleotide sequence ID" value="NZ_BAAANS010000003.1"/>
</dbReference>
<protein>
    <submittedName>
        <fullName evidence="2">SDR family oxidoreductase</fullName>
    </submittedName>
</protein>
<dbReference type="Gene3D" id="3.40.50.720">
    <property type="entry name" value="NAD(P)-binding Rossmann-like Domain"/>
    <property type="match status" value="1"/>
</dbReference>
<dbReference type="Proteomes" id="UP001500897">
    <property type="component" value="Unassembled WGS sequence"/>
</dbReference>
<reference evidence="2 3" key="1">
    <citation type="journal article" date="2019" name="Int. J. Syst. Evol. Microbiol.">
        <title>The Global Catalogue of Microorganisms (GCM) 10K type strain sequencing project: providing services to taxonomists for standard genome sequencing and annotation.</title>
        <authorList>
            <consortium name="The Broad Institute Genomics Platform"/>
            <consortium name="The Broad Institute Genome Sequencing Center for Infectious Disease"/>
            <person name="Wu L."/>
            <person name="Ma J."/>
        </authorList>
    </citation>
    <scope>NUCLEOTIDE SEQUENCE [LARGE SCALE GENOMIC DNA]</scope>
    <source>
        <strain evidence="2 3">JCM 14559</strain>
    </source>
</reference>
<dbReference type="PANTHER" id="PTHR48079">
    <property type="entry name" value="PROTEIN YEEZ"/>
    <property type="match status" value="1"/>
</dbReference>
<evidence type="ECO:0000313" key="2">
    <source>
        <dbReference type="EMBL" id="GAA2086438.1"/>
    </source>
</evidence>
<evidence type="ECO:0000313" key="3">
    <source>
        <dbReference type="Proteomes" id="UP001500897"/>
    </source>
</evidence>
<evidence type="ECO:0000259" key="1">
    <source>
        <dbReference type="Pfam" id="PF01370"/>
    </source>
</evidence>
<sequence>MQSSTSSRPPSRPLSLLVLGGTRFVGRTLVEAAVAAGHRVTLFNRGLTAPALFADAAGVETVVGDRTVDLSGLDGRRWDAVVDVAGYHPEVVRRSVAALAGRVGRYVFVSSLSVLADQATVQDEGGELLDLEGELAPHQFYGARKAACERIVLDAYGELAGVVRPGMVVGPYDTTDRFPYWPRRFQRGGRVLLPGGPDDAAQFIDARDLAEWILGCVERQRGGVHHVTGRTLPFGEFFAACRAVVNPAAEPVWVGSERLLRAGVDPWMGVPMWIAGPECAAINRVDVSRALAAGLTYRPLAETIADTLAWDNARGGPAPGAEGLTAEAERRLLDELT</sequence>